<evidence type="ECO:0000313" key="6">
    <source>
        <dbReference type="Proteomes" id="UP000076154"/>
    </source>
</evidence>
<feature type="active site" description="Charge relay system" evidence="3">
    <location>
        <position position="124"/>
    </location>
</feature>
<evidence type="ECO:0000256" key="3">
    <source>
        <dbReference type="PIRSR" id="PIRSR001221-1"/>
    </source>
</evidence>
<dbReference type="InterPro" id="IPR023631">
    <property type="entry name" value="Amidase_dom"/>
</dbReference>
<comment type="caution">
    <text evidence="5">The sequence shown here is derived from an EMBL/GenBank/DDBJ whole genome shotgun (WGS) entry which is preliminary data.</text>
</comment>
<evidence type="ECO:0000313" key="5">
    <source>
        <dbReference type="EMBL" id="RDB27483.1"/>
    </source>
</evidence>
<dbReference type="InParanoid" id="A0A369K6M3"/>
<sequence>MIFSLFSRSHWHACLQKQTERQFDIDSLPPAYSAPLSSLEEKIHALSLSQLVSDCKAGVIAPSEVMLTYGKKTLIAQKLANCITDIMFDEALQIPSVVNWPHAIDPESSLARDRPLLGVPVSIKDTIDIAGHDSTIGYSRNVFHPAPTSSAIVRLLQDAGALVHVKTTAPTGLLGMETVSDIFGRTSNPYNNAYTSGASTGGGAALLACGGSKIEIGSDLGGSVRIPAHFCGVWSLKGSAGRFPSWGGVSSVQGLEGVPLVTAPMAGSLADLEEFWKRVVEAKPWEYDHTCLPIPWKSVDLQEEGRKLKWGVMLEDGVVPPSPACRRALRVVTAALRKQGHEVVDFSPPDVWSGLKIGYQLVFSDGGEQIRSLLSPSETLPKASASILSLLSLPRFIKRILAYFSRNSDPLTADALQIMHPKSVKDVRALNAQKEAYQAAWHEKWTESGLDFILSVPHPFPAFKHGESEKVNLMTAGFTFLFSMLDYTAGVLPVTFVDKEIDGLPDGFLASREYASMNAVAKGAYSVYDVEGMHGLPLGVQVVGRRMEEERVMEAMKVVEACLKREGTVFIGHVKA</sequence>
<dbReference type="GO" id="GO:0016787">
    <property type="term" value="F:hydrolase activity"/>
    <property type="evidence" value="ECO:0007669"/>
    <property type="project" value="UniProtKB-KW"/>
</dbReference>
<comment type="similarity">
    <text evidence="1">Belongs to the amidase family.</text>
</comment>
<dbReference type="PANTHER" id="PTHR46072:SF10">
    <property type="entry name" value="ACETAMIDASE"/>
    <property type="match status" value="1"/>
</dbReference>
<feature type="domain" description="Amidase" evidence="4">
    <location>
        <begin position="65"/>
        <end position="552"/>
    </location>
</feature>
<dbReference type="Pfam" id="PF01425">
    <property type="entry name" value="Amidase"/>
    <property type="match status" value="1"/>
</dbReference>
<dbReference type="OrthoDB" id="6428749at2759"/>
<dbReference type="PIRSF" id="PIRSF001221">
    <property type="entry name" value="Amidase_fungi"/>
    <property type="match status" value="1"/>
</dbReference>
<keyword evidence="2" id="KW-0378">Hydrolase</keyword>
<evidence type="ECO:0000259" key="4">
    <source>
        <dbReference type="Pfam" id="PF01425"/>
    </source>
</evidence>
<protein>
    <submittedName>
        <fullName evidence="5">Acetamidase</fullName>
    </submittedName>
</protein>
<dbReference type="AlphaFoldDB" id="A0A369K6M3"/>
<dbReference type="SUPFAM" id="SSF75304">
    <property type="entry name" value="Amidase signature (AS) enzymes"/>
    <property type="match status" value="1"/>
</dbReference>
<proteinExistence type="inferred from homology"/>
<evidence type="ECO:0000256" key="1">
    <source>
        <dbReference type="ARBA" id="ARBA00009199"/>
    </source>
</evidence>
<evidence type="ECO:0000256" key="2">
    <source>
        <dbReference type="ARBA" id="ARBA00022801"/>
    </source>
</evidence>
<dbReference type="InterPro" id="IPR036928">
    <property type="entry name" value="AS_sf"/>
</dbReference>
<accession>A0A369K6M3</accession>
<dbReference type="PANTHER" id="PTHR46072">
    <property type="entry name" value="AMIDASE-RELATED-RELATED"/>
    <property type="match status" value="1"/>
</dbReference>
<gene>
    <name evidence="5" type="primary">amdS_2</name>
    <name evidence="5" type="ORF">Hypma_003862</name>
</gene>
<organism evidence="5 6">
    <name type="scientific">Hypsizygus marmoreus</name>
    <name type="common">White beech mushroom</name>
    <name type="synonym">Agaricus marmoreus</name>
    <dbReference type="NCBI Taxonomy" id="39966"/>
    <lineage>
        <taxon>Eukaryota</taxon>
        <taxon>Fungi</taxon>
        <taxon>Dikarya</taxon>
        <taxon>Basidiomycota</taxon>
        <taxon>Agaricomycotina</taxon>
        <taxon>Agaricomycetes</taxon>
        <taxon>Agaricomycetidae</taxon>
        <taxon>Agaricales</taxon>
        <taxon>Tricholomatineae</taxon>
        <taxon>Lyophyllaceae</taxon>
        <taxon>Hypsizygus</taxon>
    </lineage>
</organism>
<dbReference type="EMBL" id="LUEZ02000015">
    <property type="protein sequence ID" value="RDB27483.1"/>
    <property type="molecule type" value="Genomic_DNA"/>
</dbReference>
<feature type="active site" description="Acyl-ester intermediate" evidence="3">
    <location>
        <position position="223"/>
    </location>
</feature>
<keyword evidence="6" id="KW-1185">Reference proteome</keyword>
<dbReference type="Proteomes" id="UP000076154">
    <property type="component" value="Unassembled WGS sequence"/>
</dbReference>
<feature type="active site" description="Charge relay system" evidence="3">
    <location>
        <position position="199"/>
    </location>
</feature>
<dbReference type="Gene3D" id="3.90.1300.10">
    <property type="entry name" value="Amidase signature (AS) domain"/>
    <property type="match status" value="1"/>
</dbReference>
<name>A0A369K6M3_HYPMA</name>
<reference evidence="5" key="1">
    <citation type="submission" date="2018-04" db="EMBL/GenBank/DDBJ databases">
        <title>Whole genome sequencing of Hypsizygus marmoreus.</title>
        <authorList>
            <person name="Choi I.-G."/>
            <person name="Min B."/>
            <person name="Kim J.-G."/>
            <person name="Kim S."/>
            <person name="Oh Y.-L."/>
            <person name="Kong W.-S."/>
            <person name="Park H."/>
            <person name="Jeong J."/>
            <person name="Song E.-S."/>
        </authorList>
    </citation>
    <scope>NUCLEOTIDE SEQUENCE [LARGE SCALE GENOMIC DNA]</scope>
    <source>
        <strain evidence="5">51987-8</strain>
    </source>
</reference>